<sequence>MLGSTVSTEAKVESSNAALNSGQKINQVPTLKQHHTTSTATARPPSAPSVSPPLAANKKKQPQHISKSPDPPMMIRVSSATATSGGSTSSTSGTTTTAASSTLASEPNPARLKATTSISSSSSLPSPIPSPSIPPLKSESIPTEFKVVEEPSSPQIGAPLPPGSTATLNRTSKKFKVSVPTTSTVMVGKPPLFGISATAAIQAASPPISTGLTEHRPIHSSNGIVAPNDRMGLGAVVTSRAKSPQLISKVLCYW</sequence>
<gene>
    <name evidence="2" type="ORF">PXEA_LOCUS24342</name>
</gene>
<name>A0A448X8L5_9PLAT</name>
<proteinExistence type="predicted"/>
<keyword evidence="3" id="KW-1185">Reference proteome</keyword>
<dbReference type="AlphaFoldDB" id="A0A448X8L5"/>
<protein>
    <submittedName>
        <fullName evidence="2">Uncharacterized protein</fullName>
    </submittedName>
</protein>
<evidence type="ECO:0000313" key="3">
    <source>
        <dbReference type="Proteomes" id="UP000784294"/>
    </source>
</evidence>
<reference evidence="2" key="1">
    <citation type="submission" date="2018-11" db="EMBL/GenBank/DDBJ databases">
        <authorList>
            <consortium name="Pathogen Informatics"/>
        </authorList>
    </citation>
    <scope>NUCLEOTIDE SEQUENCE</scope>
</reference>
<feature type="compositionally biased region" description="Polar residues" evidence="1">
    <location>
        <begin position="1"/>
        <end position="30"/>
    </location>
</feature>
<feature type="region of interest" description="Disordered" evidence="1">
    <location>
        <begin position="1"/>
        <end position="138"/>
    </location>
</feature>
<dbReference type="Proteomes" id="UP000784294">
    <property type="component" value="Unassembled WGS sequence"/>
</dbReference>
<evidence type="ECO:0000256" key="1">
    <source>
        <dbReference type="SAM" id="MobiDB-lite"/>
    </source>
</evidence>
<feature type="compositionally biased region" description="Low complexity" evidence="1">
    <location>
        <begin position="78"/>
        <end position="102"/>
    </location>
</feature>
<comment type="caution">
    <text evidence="2">The sequence shown here is derived from an EMBL/GenBank/DDBJ whole genome shotgun (WGS) entry which is preliminary data.</text>
</comment>
<organism evidence="2 3">
    <name type="scientific">Protopolystoma xenopodis</name>
    <dbReference type="NCBI Taxonomy" id="117903"/>
    <lineage>
        <taxon>Eukaryota</taxon>
        <taxon>Metazoa</taxon>
        <taxon>Spiralia</taxon>
        <taxon>Lophotrochozoa</taxon>
        <taxon>Platyhelminthes</taxon>
        <taxon>Monogenea</taxon>
        <taxon>Polyopisthocotylea</taxon>
        <taxon>Polystomatidea</taxon>
        <taxon>Polystomatidae</taxon>
        <taxon>Protopolystoma</taxon>
    </lineage>
</organism>
<dbReference type="EMBL" id="CAAALY010116761">
    <property type="protein sequence ID" value="VEL30902.1"/>
    <property type="molecule type" value="Genomic_DNA"/>
</dbReference>
<evidence type="ECO:0000313" key="2">
    <source>
        <dbReference type="EMBL" id="VEL30902.1"/>
    </source>
</evidence>
<accession>A0A448X8L5</accession>